<comment type="caution">
    <text evidence="1">The sequence shown here is derived from an EMBL/GenBank/DDBJ whole genome shotgun (WGS) entry which is preliminary data.</text>
</comment>
<organism evidence="1 2">
    <name type="scientific">Vaccinium darrowii</name>
    <dbReference type="NCBI Taxonomy" id="229202"/>
    <lineage>
        <taxon>Eukaryota</taxon>
        <taxon>Viridiplantae</taxon>
        <taxon>Streptophyta</taxon>
        <taxon>Embryophyta</taxon>
        <taxon>Tracheophyta</taxon>
        <taxon>Spermatophyta</taxon>
        <taxon>Magnoliopsida</taxon>
        <taxon>eudicotyledons</taxon>
        <taxon>Gunneridae</taxon>
        <taxon>Pentapetalae</taxon>
        <taxon>asterids</taxon>
        <taxon>Ericales</taxon>
        <taxon>Ericaceae</taxon>
        <taxon>Vaccinioideae</taxon>
        <taxon>Vaccinieae</taxon>
        <taxon>Vaccinium</taxon>
    </lineage>
</organism>
<dbReference type="EMBL" id="CM037158">
    <property type="protein sequence ID" value="KAH7851886.1"/>
    <property type="molecule type" value="Genomic_DNA"/>
</dbReference>
<protein>
    <submittedName>
        <fullName evidence="1">Uncharacterized protein</fullName>
    </submittedName>
</protein>
<proteinExistence type="predicted"/>
<name>A0ACB7YED9_9ERIC</name>
<evidence type="ECO:0000313" key="1">
    <source>
        <dbReference type="EMBL" id="KAH7851886.1"/>
    </source>
</evidence>
<accession>A0ACB7YED9</accession>
<keyword evidence="2" id="KW-1185">Reference proteome</keyword>
<evidence type="ECO:0000313" key="2">
    <source>
        <dbReference type="Proteomes" id="UP000828048"/>
    </source>
</evidence>
<sequence>MPPIVPVADPRVHEVPDTVVPDQWRQLVEYRGIKEVQDQAKTNSTNRELRGPPCNTGRSRRTHFADIRNEMASNGERLDKMIVFTKTRNSDGPDVIEAAYNVRVDALLETERTVEARDEIFHSLIGKDSHGYCRTYGGGVPRSAVYNSRSSSQATGPSLVEIEQRIKDSVSKVEYRLTQQFTTEVHDASSGHRACTESVGDGLSPLEQTHTTTPPPIQRLNEQVIGVYLLNSGIPKEDVGEGLLITMDPMSEMDGKPLGEGYCKVLVEKANKPTANLERPRLNLLTVGNAVGRYVAWRYPDVIEKEVGD</sequence>
<dbReference type="Proteomes" id="UP000828048">
    <property type="component" value="Chromosome 8"/>
</dbReference>
<gene>
    <name evidence="1" type="ORF">Vadar_017815</name>
</gene>
<reference evidence="1 2" key="1">
    <citation type="journal article" date="2021" name="Hortic Res">
        <title>High-quality reference genome and annotation aids understanding of berry development for evergreen blueberry (Vaccinium darrowii).</title>
        <authorList>
            <person name="Yu J."/>
            <person name="Hulse-Kemp A.M."/>
            <person name="Babiker E."/>
            <person name="Staton M."/>
        </authorList>
    </citation>
    <scope>NUCLEOTIDE SEQUENCE [LARGE SCALE GENOMIC DNA]</scope>
    <source>
        <strain evidence="2">cv. NJ 8807/NJ 8810</strain>
        <tissue evidence="1">Young leaf</tissue>
    </source>
</reference>